<feature type="transmembrane region" description="Helical" evidence="5">
    <location>
        <begin position="12"/>
        <end position="34"/>
    </location>
</feature>
<feature type="transmembrane region" description="Helical" evidence="5">
    <location>
        <begin position="114"/>
        <end position="138"/>
    </location>
</feature>
<dbReference type="PANTHER" id="PTHR12489">
    <property type="entry name" value="LIPOMA HMGIC FUSION PARTNER-LIKE PROTEIN"/>
    <property type="match status" value="1"/>
</dbReference>
<keyword evidence="3 5" id="KW-1133">Transmembrane helix</keyword>
<dbReference type="PANTHER" id="PTHR12489:SF1">
    <property type="entry name" value="LP10272P"/>
    <property type="match status" value="1"/>
</dbReference>
<dbReference type="Proteomes" id="UP001174909">
    <property type="component" value="Unassembled WGS sequence"/>
</dbReference>
<proteinExistence type="predicted"/>
<evidence type="ECO:0000313" key="7">
    <source>
        <dbReference type="Proteomes" id="UP001174909"/>
    </source>
</evidence>
<dbReference type="InterPro" id="IPR019372">
    <property type="entry name" value="LHFPL"/>
</dbReference>
<dbReference type="AlphaFoldDB" id="A0AA35SAQ9"/>
<evidence type="ECO:0000256" key="5">
    <source>
        <dbReference type="SAM" id="Phobius"/>
    </source>
</evidence>
<keyword evidence="7" id="KW-1185">Reference proteome</keyword>
<keyword evidence="4 5" id="KW-0472">Membrane</keyword>
<reference evidence="6" key="1">
    <citation type="submission" date="2023-03" db="EMBL/GenBank/DDBJ databases">
        <authorList>
            <person name="Steffen K."/>
            <person name="Cardenas P."/>
        </authorList>
    </citation>
    <scope>NUCLEOTIDE SEQUENCE</scope>
</reference>
<gene>
    <name evidence="6" type="ORF">GBAR_LOCUS15255</name>
</gene>
<comment type="subcellular location">
    <subcellularLocation>
        <location evidence="1">Membrane</location>
        <topology evidence="1">Multi-pass membrane protein</topology>
    </subcellularLocation>
</comment>
<name>A0AA35SAQ9_GEOBA</name>
<evidence type="ECO:0000256" key="3">
    <source>
        <dbReference type="ARBA" id="ARBA00022989"/>
    </source>
</evidence>
<comment type="caution">
    <text evidence="6">The sequence shown here is derived from an EMBL/GenBank/DDBJ whole genome shotgun (WGS) entry which is preliminary data.</text>
</comment>
<sequence length="204" mass="22442">MARCFCWSSYTLPAYLWTVFSFFTAVICPVGLYYSNWLQKVTPEGTYNSLSPYRLCLNETGQFSTSCQAYFSFDEIYSSEWKAITLLMGIGACCLIFSGVMSLFGLCIKKLFNVYVTALVVILQCLGVVLFFISIVVFPAGINDHAKHPELCGSAAGSYQLGDCSIGWAYILTMVGTGTGAVATGLSWTAGRFKEKHRRGGYTL</sequence>
<evidence type="ECO:0000313" key="6">
    <source>
        <dbReference type="EMBL" id="CAI8026563.1"/>
    </source>
</evidence>
<evidence type="ECO:0000256" key="4">
    <source>
        <dbReference type="ARBA" id="ARBA00023136"/>
    </source>
</evidence>
<protein>
    <submittedName>
        <fullName evidence="6">LHFPL tetraspan subfamily member 6 protein</fullName>
    </submittedName>
</protein>
<dbReference type="GO" id="GO:0016020">
    <property type="term" value="C:membrane"/>
    <property type="evidence" value="ECO:0007669"/>
    <property type="project" value="UniProtKB-SubCell"/>
</dbReference>
<evidence type="ECO:0000256" key="2">
    <source>
        <dbReference type="ARBA" id="ARBA00022692"/>
    </source>
</evidence>
<accession>A0AA35SAQ9</accession>
<dbReference type="Pfam" id="PF10242">
    <property type="entry name" value="L_HMGIC_fpl"/>
    <property type="match status" value="1"/>
</dbReference>
<dbReference type="EMBL" id="CASHTH010002221">
    <property type="protein sequence ID" value="CAI8026563.1"/>
    <property type="molecule type" value="Genomic_DNA"/>
</dbReference>
<feature type="transmembrane region" description="Helical" evidence="5">
    <location>
        <begin position="168"/>
        <end position="189"/>
    </location>
</feature>
<keyword evidence="2 5" id="KW-0812">Transmembrane</keyword>
<feature type="transmembrane region" description="Helical" evidence="5">
    <location>
        <begin position="83"/>
        <end position="107"/>
    </location>
</feature>
<organism evidence="6 7">
    <name type="scientific">Geodia barretti</name>
    <name type="common">Barrett's horny sponge</name>
    <dbReference type="NCBI Taxonomy" id="519541"/>
    <lineage>
        <taxon>Eukaryota</taxon>
        <taxon>Metazoa</taxon>
        <taxon>Porifera</taxon>
        <taxon>Demospongiae</taxon>
        <taxon>Heteroscleromorpha</taxon>
        <taxon>Tetractinellida</taxon>
        <taxon>Astrophorina</taxon>
        <taxon>Geodiidae</taxon>
        <taxon>Geodia</taxon>
    </lineage>
</organism>
<evidence type="ECO:0000256" key="1">
    <source>
        <dbReference type="ARBA" id="ARBA00004141"/>
    </source>
</evidence>